<evidence type="ECO:0000256" key="5">
    <source>
        <dbReference type="SAM" id="Coils"/>
    </source>
</evidence>
<keyword evidence="2 4" id="KW-0863">Zinc-finger</keyword>
<dbReference type="PROSITE" id="PS00518">
    <property type="entry name" value="ZF_RING_1"/>
    <property type="match status" value="1"/>
</dbReference>
<feature type="transmembrane region" description="Helical" evidence="6">
    <location>
        <begin position="146"/>
        <end position="163"/>
    </location>
</feature>
<reference evidence="8" key="1">
    <citation type="submission" date="2023-06" db="EMBL/GenBank/DDBJ databases">
        <authorList>
            <consortium name="Lawrence Berkeley National Laboratory"/>
            <person name="Ahrendt S."/>
            <person name="Sahu N."/>
            <person name="Indic B."/>
            <person name="Wong-Bajracharya J."/>
            <person name="Merenyi Z."/>
            <person name="Ke H.-M."/>
            <person name="Monk M."/>
            <person name="Kocsube S."/>
            <person name="Drula E."/>
            <person name="Lipzen A."/>
            <person name="Balint B."/>
            <person name="Henrissat B."/>
            <person name="Andreopoulos B."/>
            <person name="Martin F.M."/>
            <person name="Harder C.B."/>
            <person name="Rigling D."/>
            <person name="Ford K.L."/>
            <person name="Foster G.D."/>
            <person name="Pangilinan J."/>
            <person name="Papanicolaou A."/>
            <person name="Barry K."/>
            <person name="LaButti K."/>
            <person name="Viragh M."/>
            <person name="Koriabine M."/>
            <person name="Yan M."/>
            <person name="Riley R."/>
            <person name="Champramary S."/>
            <person name="Plett K.L."/>
            <person name="Tsai I.J."/>
            <person name="Slot J."/>
            <person name="Sipos G."/>
            <person name="Plett J."/>
            <person name="Nagy L.G."/>
            <person name="Grigoriev I.V."/>
        </authorList>
    </citation>
    <scope>NUCLEOTIDE SEQUENCE</scope>
    <source>
        <strain evidence="8">HWK02</strain>
    </source>
</reference>
<name>A0AA39QEV2_9AGAR</name>
<evidence type="ECO:0000259" key="7">
    <source>
        <dbReference type="PROSITE" id="PS50089"/>
    </source>
</evidence>
<proteinExistence type="predicted"/>
<keyword evidence="6" id="KW-0812">Transmembrane</keyword>
<evidence type="ECO:0000256" key="1">
    <source>
        <dbReference type="ARBA" id="ARBA00022723"/>
    </source>
</evidence>
<keyword evidence="6" id="KW-0472">Membrane</keyword>
<evidence type="ECO:0000256" key="2">
    <source>
        <dbReference type="ARBA" id="ARBA00022771"/>
    </source>
</evidence>
<evidence type="ECO:0000313" key="8">
    <source>
        <dbReference type="EMBL" id="KAK0501632.1"/>
    </source>
</evidence>
<accession>A0AA39QEV2</accession>
<protein>
    <recommendedName>
        <fullName evidence="7">RING-type domain-containing protein</fullName>
    </recommendedName>
</protein>
<dbReference type="SMART" id="SM00184">
    <property type="entry name" value="RING"/>
    <property type="match status" value="1"/>
</dbReference>
<evidence type="ECO:0000256" key="4">
    <source>
        <dbReference type="PROSITE-ProRule" id="PRU00175"/>
    </source>
</evidence>
<dbReference type="SUPFAM" id="SSF57850">
    <property type="entry name" value="RING/U-box"/>
    <property type="match status" value="1"/>
</dbReference>
<dbReference type="InterPro" id="IPR013083">
    <property type="entry name" value="Znf_RING/FYVE/PHD"/>
</dbReference>
<keyword evidence="1" id="KW-0479">Metal-binding</keyword>
<keyword evidence="9" id="KW-1185">Reference proteome</keyword>
<keyword evidence="3" id="KW-0862">Zinc</keyword>
<comment type="caution">
    <text evidence="8">The sequence shown here is derived from an EMBL/GenBank/DDBJ whole genome shotgun (WGS) entry which is preliminary data.</text>
</comment>
<keyword evidence="5" id="KW-0175">Coiled coil</keyword>
<dbReference type="Pfam" id="PF13445">
    <property type="entry name" value="zf-RING_UBOX"/>
    <property type="match status" value="1"/>
</dbReference>
<feature type="coiled-coil region" evidence="5">
    <location>
        <begin position="85"/>
        <end position="112"/>
    </location>
</feature>
<organism evidence="8 9">
    <name type="scientific">Armillaria luteobubalina</name>
    <dbReference type="NCBI Taxonomy" id="153913"/>
    <lineage>
        <taxon>Eukaryota</taxon>
        <taxon>Fungi</taxon>
        <taxon>Dikarya</taxon>
        <taxon>Basidiomycota</taxon>
        <taxon>Agaricomycotina</taxon>
        <taxon>Agaricomycetes</taxon>
        <taxon>Agaricomycetidae</taxon>
        <taxon>Agaricales</taxon>
        <taxon>Marasmiineae</taxon>
        <taxon>Physalacriaceae</taxon>
        <taxon>Armillaria</taxon>
    </lineage>
</organism>
<gene>
    <name evidence="8" type="ORF">EDD18DRAFT_1143632</name>
</gene>
<dbReference type="EMBL" id="JAUEPU010000006">
    <property type="protein sequence ID" value="KAK0501632.1"/>
    <property type="molecule type" value="Genomic_DNA"/>
</dbReference>
<evidence type="ECO:0000256" key="3">
    <source>
        <dbReference type="ARBA" id="ARBA00022833"/>
    </source>
</evidence>
<feature type="transmembrane region" description="Helical" evidence="6">
    <location>
        <begin position="175"/>
        <end position="200"/>
    </location>
</feature>
<feature type="transmembrane region" description="Helical" evidence="6">
    <location>
        <begin position="121"/>
        <end position="140"/>
    </location>
</feature>
<evidence type="ECO:0000256" key="6">
    <source>
        <dbReference type="SAM" id="Phobius"/>
    </source>
</evidence>
<dbReference type="InterPro" id="IPR017907">
    <property type="entry name" value="Znf_RING_CS"/>
</dbReference>
<keyword evidence="6" id="KW-1133">Transmembrane helix</keyword>
<dbReference type="AlphaFoldDB" id="A0AA39QEV2"/>
<feature type="domain" description="RING-type" evidence="7">
    <location>
        <begin position="4"/>
        <end position="48"/>
    </location>
</feature>
<dbReference type="Proteomes" id="UP001175228">
    <property type="component" value="Unassembled WGS sequence"/>
</dbReference>
<sequence length="272" mass="30505">MIECLICQDPLTDPHSAACGHIFCLGCINEWYSSTQRQGRSCTCPFCHAIIIKDKLRKVFIPQTDSLVHELHALRKEVKEVDAYNAFLLSELDRCEELRSAAEEKVELAAKRGSYRTAANAFFGILTHIVTLAGVLTALFDDVMHLVIAVLRLIAKLVWRLSTRPGECFCQLRRGIWVATRVTTTLVLLSSISVVVTWAVGTASLKIFQLFLERGGPPLCVLAKSFWEEVSTRFIDLLATFVKNYIIDFQAYNEPEICLPQDFVPTIGHSAI</sequence>
<dbReference type="Gene3D" id="3.30.40.10">
    <property type="entry name" value="Zinc/RING finger domain, C3HC4 (zinc finger)"/>
    <property type="match status" value="1"/>
</dbReference>
<dbReference type="PROSITE" id="PS50089">
    <property type="entry name" value="ZF_RING_2"/>
    <property type="match status" value="1"/>
</dbReference>
<evidence type="ECO:0000313" key="9">
    <source>
        <dbReference type="Proteomes" id="UP001175228"/>
    </source>
</evidence>
<dbReference type="InterPro" id="IPR001841">
    <property type="entry name" value="Znf_RING"/>
</dbReference>
<dbReference type="InterPro" id="IPR027370">
    <property type="entry name" value="Znf-RING_euk"/>
</dbReference>
<dbReference type="GO" id="GO:0008270">
    <property type="term" value="F:zinc ion binding"/>
    <property type="evidence" value="ECO:0007669"/>
    <property type="project" value="UniProtKB-KW"/>
</dbReference>